<protein>
    <submittedName>
        <fullName evidence="2">Lysosome-associated membrane glycoprotein 1</fullName>
    </submittedName>
</protein>
<organism evidence="1 2">
    <name type="scientific">Panagrolaimus sp. JU765</name>
    <dbReference type="NCBI Taxonomy" id="591449"/>
    <lineage>
        <taxon>Eukaryota</taxon>
        <taxon>Metazoa</taxon>
        <taxon>Ecdysozoa</taxon>
        <taxon>Nematoda</taxon>
        <taxon>Chromadorea</taxon>
        <taxon>Rhabditida</taxon>
        <taxon>Tylenchina</taxon>
        <taxon>Panagrolaimomorpha</taxon>
        <taxon>Panagrolaimoidea</taxon>
        <taxon>Panagrolaimidae</taxon>
        <taxon>Panagrolaimus</taxon>
    </lineage>
</organism>
<accession>A0AC34R2D5</accession>
<evidence type="ECO:0000313" key="1">
    <source>
        <dbReference type="Proteomes" id="UP000887576"/>
    </source>
</evidence>
<name>A0AC34R2D5_9BILA</name>
<reference evidence="2" key="1">
    <citation type="submission" date="2022-11" db="UniProtKB">
        <authorList>
            <consortium name="WormBaseParasite"/>
        </authorList>
    </citation>
    <scope>IDENTIFICATION</scope>
</reference>
<sequence>MEFYPNDITPNMTAEKPWTLSIAFKENTEQTDNAYTVDHYKLEVEYYPELFNTTAQSGIYIRNPDAEVEWHGEKTIGFTCSKSGLALTNDSSIVFEHLKLVAFGMFESSNFTDTQGFEQCKLDIRTSDLVPIVVGACLAGLVIIVLIAYLIGRQRARRQGYASV</sequence>
<evidence type="ECO:0000313" key="2">
    <source>
        <dbReference type="WBParaSite" id="JU765_v2.g2771.t1"/>
    </source>
</evidence>
<dbReference type="WBParaSite" id="JU765_v2.g2771.t1">
    <property type="protein sequence ID" value="JU765_v2.g2771.t1"/>
    <property type="gene ID" value="JU765_v2.g2771"/>
</dbReference>
<proteinExistence type="predicted"/>
<dbReference type="Proteomes" id="UP000887576">
    <property type="component" value="Unplaced"/>
</dbReference>